<dbReference type="Gene3D" id="1.20.120.450">
    <property type="entry name" value="dinb family like domain"/>
    <property type="match status" value="1"/>
</dbReference>
<dbReference type="InterPro" id="IPR034660">
    <property type="entry name" value="DinB/YfiT-like"/>
</dbReference>
<dbReference type="STRING" id="394193.SAMN04489732_12623"/>
<dbReference type="OrthoDB" id="5185819at2"/>
<dbReference type="NCBIfam" id="TIGR03083">
    <property type="entry name" value="maleylpyruvate isomerase family mycothiol-dependent enzyme"/>
    <property type="match status" value="1"/>
</dbReference>
<keyword evidence="3" id="KW-1185">Reference proteome</keyword>
<dbReference type="Pfam" id="PF11716">
    <property type="entry name" value="MDMPI_N"/>
    <property type="match status" value="1"/>
</dbReference>
<accession>A0A1H8YMC1</accession>
<gene>
    <name evidence="2" type="ORF">SAMN04489732_12623</name>
</gene>
<evidence type="ECO:0000259" key="1">
    <source>
        <dbReference type="Pfam" id="PF11716"/>
    </source>
</evidence>
<evidence type="ECO:0000313" key="3">
    <source>
        <dbReference type="Proteomes" id="UP000198582"/>
    </source>
</evidence>
<dbReference type="NCBIfam" id="TIGR03086">
    <property type="entry name" value="TIGR03086 family metal-binding protein"/>
    <property type="match status" value="1"/>
</dbReference>
<reference evidence="2 3" key="1">
    <citation type="submission" date="2016-10" db="EMBL/GenBank/DDBJ databases">
        <authorList>
            <person name="de Groot N.N."/>
        </authorList>
    </citation>
    <scope>NUCLEOTIDE SEQUENCE [LARGE SCALE GENOMIC DNA]</scope>
    <source>
        <strain evidence="2 3">DSM 44993</strain>
    </source>
</reference>
<dbReference type="AlphaFoldDB" id="A0A1H8YMC1"/>
<dbReference type="InterPro" id="IPR017517">
    <property type="entry name" value="Maleyloyr_isom"/>
</dbReference>
<dbReference type="GO" id="GO:0046872">
    <property type="term" value="F:metal ion binding"/>
    <property type="evidence" value="ECO:0007669"/>
    <property type="project" value="InterPro"/>
</dbReference>
<evidence type="ECO:0000313" key="2">
    <source>
        <dbReference type="EMBL" id="SEP53299.1"/>
    </source>
</evidence>
<dbReference type="RefSeq" id="WP_091627889.1">
    <property type="nucleotide sequence ID" value="NZ_FOEF01000026.1"/>
</dbReference>
<proteinExistence type="predicted"/>
<organism evidence="2 3">
    <name type="scientific">Amycolatopsis saalfeldensis</name>
    <dbReference type="NCBI Taxonomy" id="394193"/>
    <lineage>
        <taxon>Bacteria</taxon>
        <taxon>Bacillati</taxon>
        <taxon>Actinomycetota</taxon>
        <taxon>Actinomycetes</taxon>
        <taxon>Pseudonocardiales</taxon>
        <taxon>Pseudonocardiaceae</taxon>
        <taxon>Amycolatopsis</taxon>
    </lineage>
</organism>
<feature type="domain" description="Mycothiol-dependent maleylpyruvate isomerase metal-binding" evidence="1">
    <location>
        <begin position="8"/>
        <end position="132"/>
    </location>
</feature>
<name>A0A1H8YMC1_9PSEU</name>
<dbReference type="EMBL" id="FOEF01000026">
    <property type="protein sequence ID" value="SEP53299.1"/>
    <property type="molecule type" value="Genomic_DNA"/>
</dbReference>
<protein>
    <submittedName>
        <fullName evidence="2">TIGR03086 family protein</fullName>
    </submittedName>
</protein>
<dbReference type="InterPro" id="IPR024344">
    <property type="entry name" value="MDMPI_metal-binding"/>
</dbReference>
<dbReference type="SUPFAM" id="SSF109854">
    <property type="entry name" value="DinB/YfiT-like putative metalloenzymes"/>
    <property type="match status" value="1"/>
</dbReference>
<dbReference type="InterPro" id="IPR017520">
    <property type="entry name" value="CHP03086"/>
</dbReference>
<sequence>MDTIELYRRAQDGFDAVLADVRPDQWDAPSACAEWTVRDVAGHVIWGQHQMRSWATGEDYTERAGAPGAPRPAVMSGEDPVTTWRAAREASVATMTEETLARLTSIAGIGDVPLAAVVTLLITDHVAHTWDIGHALGMDVRLDPALVAVAFDWARANMVRRPGFFGPELAPPAGADEQTRMLAFLGRAAWQPVPA</sequence>
<dbReference type="Proteomes" id="UP000198582">
    <property type="component" value="Unassembled WGS sequence"/>
</dbReference>